<gene>
    <name evidence="1" type="ORF">CUMW_284580</name>
</gene>
<organism evidence="1 2">
    <name type="scientific">Citrus unshiu</name>
    <name type="common">Satsuma mandarin</name>
    <name type="synonym">Citrus nobilis var. unshiu</name>
    <dbReference type="NCBI Taxonomy" id="55188"/>
    <lineage>
        <taxon>Eukaryota</taxon>
        <taxon>Viridiplantae</taxon>
        <taxon>Streptophyta</taxon>
        <taxon>Embryophyta</taxon>
        <taxon>Tracheophyta</taxon>
        <taxon>Spermatophyta</taxon>
        <taxon>Magnoliopsida</taxon>
        <taxon>eudicotyledons</taxon>
        <taxon>Gunneridae</taxon>
        <taxon>Pentapetalae</taxon>
        <taxon>rosids</taxon>
        <taxon>malvids</taxon>
        <taxon>Sapindales</taxon>
        <taxon>Rutaceae</taxon>
        <taxon>Aurantioideae</taxon>
        <taxon>Citrus</taxon>
    </lineage>
</organism>
<reference evidence="1 2" key="1">
    <citation type="journal article" date="2017" name="Front. Genet.">
        <title>Draft sequencing of the heterozygous diploid genome of Satsuma (Citrus unshiu Marc.) using a hybrid assembly approach.</title>
        <authorList>
            <person name="Shimizu T."/>
            <person name="Tanizawa Y."/>
            <person name="Mochizuki T."/>
            <person name="Nagasaki H."/>
            <person name="Yoshioka T."/>
            <person name="Toyoda A."/>
            <person name="Fujiyama A."/>
            <person name="Kaminuma E."/>
            <person name="Nakamura Y."/>
        </authorList>
    </citation>
    <scope>NUCLEOTIDE SEQUENCE [LARGE SCALE GENOMIC DNA]</scope>
    <source>
        <strain evidence="2">cv. Miyagawa wase</strain>
    </source>
</reference>
<dbReference type="STRING" id="55188.A0A2H5N481"/>
<evidence type="ECO:0000313" key="1">
    <source>
        <dbReference type="EMBL" id="GAY34581.1"/>
    </source>
</evidence>
<dbReference type="Proteomes" id="UP000236630">
    <property type="component" value="Unassembled WGS sequence"/>
</dbReference>
<comment type="caution">
    <text evidence="1">The sequence shown here is derived from an EMBL/GenBank/DDBJ whole genome shotgun (WGS) entry which is preliminary data.</text>
</comment>
<dbReference type="AlphaFoldDB" id="A0A2H5N481"/>
<dbReference type="InterPro" id="IPR004158">
    <property type="entry name" value="DUF247_pln"/>
</dbReference>
<accession>A0A2H5N481</accession>
<sequence>MGNIAHIYYGSFIRSATEYREAGIQFRERENLGDSLFDIKFKNRVMEIPYLEIDDATETIFQNLFAYEIWSRDTNPKHVIDHVPIPALPTINSSKGCLNSRVVVE</sequence>
<proteinExistence type="predicted"/>
<dbReference type="PANTHER" id="PTHR31170:SF25">
    <property type="entry name" value="BNAA09G04570D PROTEIN"/>
    <property type="match status" value="1"/>
</dbReference>
<protein>
    <submittedName>
        <fullName evidence="1">Uncharacterized protein</fullName>
    </submittedName>
</protein>
<dbReference type="Pfam" id="PF03140">
    <property type="entry name" value="DUF247"/>
    <property type="match status" value="1"/>
</dbReference>
<dbReference type="EMBL" id="BDQV01004717">
    <property type="protein sequence ID" value="GAY34581.1"/>
    <property type="molecule type" value="Genomic_DNA"/>
</dbReference>
<evidence type="ECO:0000313" key="2">
    <source>
        <dbReference type="Proteomes" id="UP000236630"/>
    </source>
</evidence>
<name>A0A2H5N481_CITUN</name>
<keyword evidence="2" id="KW-1185">Reference proteome</keyword>
<dbReference type="PANTHER" id="PTHR31170">
    <property type="entry name" value="BNAC04G53230D PROTEIN"/>
    <property type="match status" value="1"/>
</dbReference>